<gene>
    <name evidence="1" type="ORF">BV898_09179</name>
</gene>
<accession>A0A1W0WN94</accession>
<keyword evidence="2" id="KW-1185">Reference proteome</keyword>
<dbReference type="Proteomes" id="UP000192578">
    <property type="component" value="Unassembled WGS sequence"/>
</dbReference>
<dbReference type="OrthoDB" id="432970at2759"/>
<evidence type="ECO:0000313" key="2">
    <source>
        <dbReference type="Proteomes" id="UP000192578"/>
    </source>
</evidence>
<reference evidence="2" key="1">
    <citation type="submission" date="2017-01" db="EMBL/GenBank/DDBJ databases">
        <title>Comparative genomics of anhydrobiosis in the tardigrade Hypsibius dujardini.</title>
        <authorList>
            <person name="Yoshida Y."/>
            <person name="Koutsovoulos G."/>
            <person name="Laetsch D."/>
            <person name="Stevens L."/>
            <person name="Kumar S."/>
            <person name="Horikawa D."/>
            <person name="Ishino K."/>
            <person name="Komine S."/>
            <person name="Tomita M."/>
            <person name="Blaxter M."/>
            <person name="Arakawa K."/>
        </authorList>
    </citation>
    <scope>NUCLEOTIDE SEQUENCE [LARGE SCALE GENOMIC DNA]</scope>
    <source>
        <strain evidence="2">Z151</strain>
    </source>
</reference>
<dbReference type="Gene3D" id="6.10.140.2220">
    <property type="match status" value="1"/>
</dbReference>
<dbReference type="AlphaFoldDB" id="A0A1W0WN94"/>
<proteinExistence type="predicted"/>
<sequence length="289" mass="32913">MHRFVWESSSDDTRKEFCYRCAVDAPDSAKLQRCSNCKWAYHCSKECQKRRPKATSIAWRSTATSSANSPVCPLSQPTKTLFSVTSTKPVRWSCQANAIAQDGGIGSYVRACTDPEVEAERTALRCQNVCYCEPIPNNKRAKQPCPVCGEVNKSRWKATQPLLARIDEMYLPPVEQTFDRHLQLTGSMASFRAIILETERLLHHDKNILLYANKYGQLTRTLYGRIIVHHLEKGDPVRALPLVKEMRQRCAVHPGAGTDTVLPYERIYQNPTSKQRPTIDHTLLRHITR</sequence>
<dbReference type="SUPFAM" id="SSF144232">
    <property type="entry name" value="HIT/MYND zinc finger-like"/>
    <property type="match status" value="1"/>
</dbReference>
<protein>
    <recommendedName>
        <fullName evidence="3">MYND-type domain-containing protein</fullName>
    </recommendedName>
</protein>
<name>A0A1W0WN94_HYPEX</name>
<evidence type="ECO:0008006" key="3">
    <source>
        <dbReference type="Google" id="ProtNLM"/>
    </source>
</evidence>
<evidence type="ECO:0000313" key="1">
    <source>
        <dbReference type="EMBL" id="OQV16668.1"/>
    </source>
</evidence>
<comment type="caution">
    <text evidence="1">The sequence shown here is derived from an EMBL/GenBank/DDBJ whole genome shotgun (WGS) entry which is preliminary data.</text>
</comment>
<organism evidence="1 2">
    <name type="scientific">Hypsibius exemplaris</name>
    <name type="common">Freshwater tardigrade</name>
    <dbReference type="NCBI Taxonomy" id="2072580"/>
    <lineage>
        <taxon>Eukaryota</taxon>
        <taxon>Metazoa</taxon>
        <taxon>Ecdysozoa</taxon>
        <taxon>Tardigrada</taxon>
        <taxon>Eutardigrada</taxon>
        <taxon>Parachela</taxon>
        <taxon>Hypsibioidea</taxon>
        <taxon>Hypsibiidae</taxon>
        <taxon>Hypsibius</taxon>
    </lineage>
</organism>
<dbReference type="EMBL" id="MTYJ01000071">
    <property type="protein sequence ID" value="OQV16668.1"/>
    <property type="molecule type" value="Genomic_DNA"/>
</dbReference>